<sequence>MEGDGEFLEQQPDHGDISMSDDDDGVVYRQVDEDDLYRALVMMAVRSYTHDSADMFSEHYYYAFGLAGGGASRARARAFPGHPFPVQVPAPTPATVASEAAIAALEAAETPADDCCPDGAAPAAWSRVAPCGHRFHAGCVEKWLRVKPSCPVCRRPAAAAAVAAPAAVPGVLN</sequence>
<keyword evidence="5" id="KW-0862">Zinc</keyword>
<dbReference type="Gene3D" id="3.30.40.10">
    <property type="entry name" value="Zinc/RING finger domain, C3HC4 (zinc finger)"/>
    <property type="match status" value="1"/>
</dbReference>
<name>A0A3L6S4B1_PANMI</name>
<dbReference type="GO" id="GO:0061630">
    <property type="term" value="F:ubiquitin protein ligase activity"/>
    <property type="evidence" value="ECO:0007669"/>
    <property type="project" value="TreeGrafter"/>
</dbReference>
<feature type="region of interest" description="Disordered" evidence="7">
    <location>
        <begin position="1"/>
        <end position="24"/>
    </location>
</feature>
<keyword evidence="2" id="KW-0479">Metal-binding</keyword>
<evidence type="ECO:0000256" key="1">
    <source>
        <dbReference type="ARBA" id="ARBA00004906"/>
    </source>
</evidence>
<evidence type="ECO:0000256" key="3">
    <source>
        <dbReference type="ARBA" id="ARBA00022771"/>
    </source>
</evidence>
<keyword evidence="3 6" id="KW-0863">Zinc-finger</keyword>
<dbReference type="GO" id="GO:0016567">
    <property type="term" value="P:protein ubiquitination"/>
    <property type="evidence" value="ECO:0007669"/>
    <property type="project" value="TreeGrafter"/>
</dbReference>
<evidence type="ECO:0000256" key="4">
    <source>
        <dbReference type="ARBA" id="ARBA00022786"/>
    </source>
</evidence>
<proteinExistence type="predicted"/>
<evidence type="ECO:0000313" key="9">
    <source>
        <dbReference type="EMBL" id="RLN13469.1"/>
    </source>
</evidence>
<dbReference type="OrthoDB" id="21204at2759"/>
<comment type="caution">
    <text evidence="9">The sequence shown here is derived from an EMBL/GenBank/DDBJ whole genome shotgun (WGS) entry which is preliminary data.</text>
</comment>
<dbReference type="Pfam" id="PF12678">
    <property type="entry name" value="zf-rbx1"/>
    <property type="match status" value="1"/>
</dbReference>
<evidence type="ECO:0000256" key="2">
    <source>
        <dbReference type="ARBA" id="ARBA00022723"/>
    </source>
</evidence>
<organism evidence="9 10">
    <name type="scientific">Panicum miliaceum</name>
    <name type="common">Proso millet</name>
    <name type="synonym">Broomcorn millet</name>
    <dbReference type="NCBI Taxonomy" id="4540"/>
    <lineage>
        <taxon>Eukaryota</taxon>
        <taxon>Viridiplantae</taxon>
        <taxon>Streptophyta</taxon>
        <taxon>Embryophyta</taxon>
        <taxon>Tracheophyta</taxon>
        <taxon>Spermatophyta</taxon>
        <taxon>Magnoliopsida</taxon>
        <taxon>Liliopsida</taxon>
        <taxon>Poales</taxon>
        <taxon>Poaceae</taxon>
        <taxon>PACMAD clade</taxon>
        <taxon>Panicoideae</taxon>
        <taxon>Panicodae</taxon>
        <taxon>Paniceae</taxon>
        <taxon>Panicinae</taxon>
        <taxon>Panicum</taxon>
        <taxon>Panicum sect. Panicum</taxon>
    </lineage>
</organism>
<dbReference type="EMBL" id="PQIB02000006">
    <property type="protein sequence ID" value="RLN13469.1"/>
    <property type="molecule type" value="Genomic_DNA"/>
</dbReference>
<protein>
    <recommendedName>
        <fullName evidence="8">RING-type domain-containing protein</fullName>
    </recommendedName>
</protein>
<dbReference type="PANTHER" id="PTHR15710">
    <property type="entry name" value="E3 UBIQUITIN-PROTEIN LIGASE PRAJA"/>
    <property type="match status" value="1"/>
</dbReference>
<evidence type="ECO:0000313" key="10">
    <source>
        <dbReference type="Proteomes" id="UP000275267"/>
    </source>
</evidence>
<dbReference type="AlphaFoldDB" id="A0A3L6S4B1"/>
<keyword evidence="4" id="KW-0833">Ubl conjugation pathway</keyword>
<dbReference type="GO" id="GO:0005737">
    <property type="term" value="C:cytoplasm"/>
    <property type="evidence" value="ECO:0007669"/>
    <property type="project" value="TreeGrafter"/>
</dbReference>
<dbReference type="GO" id="GO:0008270">
    <property type="term" value="F:zinc ion binding"/>
    <property type="evidence" value="ECO:0007669"/>
    <property type="project" value="UniProtKB-KW"/>
</dbReference>
<feature type="domain" description="RING-type" evidence="8">
    <location>
        <begin position="116"/>
        <end position="154"/>
    </location>
</feature>
<dbReference type="SUPFAM" id="SSF57850">
    <property type="entry name" value="RING/U-box"/>
    <property type="match status" value="1"/>
</dbReference>
<dbReference type="Proteomes" id="UP000275267">
    <property type="component" value="Unassembled WGS sequence"/>
</dbReference>
<dbReference type="PROSITE" id="PS50089">
    <property type="entry name" value="ZF_RING_2"/>
    <property type="match status" value="1"/>
</dbReference>
<dbReference type="PANTHER" id="PTHR15710:SF135">
    <property type="entry name" value="RING-TYPE DOMAIN-CONTAINING PROTEIN"/>
    <property type="match status" value="1"/>
</dbReference>
<dbReference type="InterPro" id="IPR024766">
    <property type="entry name" value="Znf_RING_H2"/>
</dbReference>
<reference evidence="10" key="1">
    <citation type="journal article" date="2019" name="Nat. Commun.">
        <title>The genome of broomcorn millet.</title>
        <authorList>
            <person name="Zou C."/>
            <person name="Miki D."/>
            <person name="Li D."/>
            <person name="Tang Q."/>
            <person name="Xiao L."/>
            <person name="Rajput S."/>
            <person name="Deng P."/>
            <person name="Jia W."/>
            <person name="Huang R."/>
            <person name="Zhang M."/>
            <person name="Sun Y."/>
            <person name="Hu J."/>
            <person name="Fu X."/>
            <person name="Schnable P.S."/>
            <person name="Li F."/>
            <person name="Zhang H."/>
            <person name="Feng B."/>
            <person name="Zhu X."/>
            <person name="Liu R."/>
            <person name="Schnable J.C."/>
            <person name="Zhu J.-K."/>
            <person name="Zhang H."/>
        </authorList>
    </citation>
    <scope>NUCLEOTIDE SEQUENCE [LARGE SCALE GENOMIC DNA]</scope>
</reference>
<evidence type="ECO:0000256" key="5">
    <source>
        <dbReference type="ARBA" id="ARBA00022833"/>
    </source>
</evidence>
<evidence type="ECO:0000256" key="6">
    <source>
        <dbReference type="PROSITE-ProRule" id="PRU00175"/>
    </source>
</evidence>
<keyword evidence="10" id="KW-1185">Reference proteome</keyword>
<dbReference type="InterPro" id="IPR001841">
    <property type="entry name" value="Znf_RING"/>
</dbReference>
<gene>
    <name evidence="9" type="ORF">C2845_PM09G02520</name>
</gene>
<accession>A0A3L6S4B1</accession>
<dbReference type="STRING" id="4540.A0A3L6S4B1"/>
<comment type="pathway">
    <text evidence="1">Protein modification; protein ubiquitination.</text>
</comment>
<evidence type="ECO:0000256" key="7">
    <source>
        <dbReference type="SAM" id="MobiDB-lite"/>
    </source>
</evidence>
<evidence type="ECO:0000259" key="8">
    <source>
        <dbReference type="PROSITE" id="PS50089"/>
    </source>
</evidence>
<dbReference type="InterPro" id="IPR013083">
    <property type="entry name" value="Znf_RING/FYVE/PHD"/>
</dbReference>